<dbReference type="Proteomes" id="UP001518925">
    <property type="component" value="Unassembled WGS sequence"/>
</dbReference>
<proteinExistence type="predicted"/>
<evidence type="ECO:0000313" key="2">
    <source>
        <dbReference type="Proteomes" id="UP001518925"/>
    </source>
</evidence>
<keyword evidence="2" id="KW-1185">Reference proteome</keyword>
<name>A0ABS2DKJ7_9BACI</name>
<organism evidence="1 2">
    <name type="scientific">Bacillus suaedaesalsae</name>
    <dbReference type="NCBI Taxonomy" id="2810349"/>
    <lineage>
        <taxon>Bacteria</taxon>
        <taxon>Bacillati</taxon>
        <taxon>Bacillota</taxon>
        <taxon>Bacilli</taxon>
        <taxon>Bacillales</taxon>
        <taxon>Bacillaceae</taxon>
        <taxon>Bacillus</taxon>
    </lineage>
</organism>
<reference evidence="1 2" key="1">
    <citation type="submission" date="2021-02" db="EMBL/GenBank/DDBJ databases">
        <title>Bacillus sp. RD4P76, an endophyte from a halophyte.</title>
        <authorList>
            <person name="Sun J.-Q."/>
        </authorList>
    </citation>
    <scope>NUCLEOTIDE SEQUENCE [LARGE SCALE GENOMIC DNA]</scope>
    <source>
        <strain evidence="1 2">RD4P76</strain>
    </source>
</reference>
<protein>
    <submittedName>
        <fullName evidence="1">Uncharacterized protein</fullName>
    </submittedName>
</protein>
<accession>A0ABS2DKJ7</accession>
<gene>
    <name evidence="1" type="ORF">JR050_15265</name>
</gene>
<dbReference type="EMBL" id="JAFELM010000036">
    <property type="protein sequence ID" value="MBM6619027.1"/>
    <property type="molecule type" value="Genomic_DNA"/>
</dbReference>
<comment type="caution">
    <text evidence="1">The sequence shown here is derived from an EMBL/GenBank/DDBJ whole genome shotgun (WGS) entry which is preliminary data.</text>
</comment>
<sequence>MEIKKEKVVTEFTLSLNPAEYRIILDSLTSYLDSLQQTLQKDNQYNMFDNTDFQEQTIKETQQLKQQLESEYSNEWISE</sequence>
<dbReference type="RefSeq" id="WP_204204380.1">
    <property type="nucleotide sequence ID" value="NZ_JAFELM010000036.1"/>
</dbReference>
<evidence type="ECO:0000313" key="1">
    <source>
        <dbReference type="EMBL" id="MBM6619027.1"/>
    </source>
</evidence>